<comment type="caution">
    <text evidence="1">The sequence shown here is derived from an EMBL/GenBank/DDBJ whole genome shotgun (WGS) entry which is preliminary data.</text>
</comment>
<proteinExistence type="predicted"/>
<gene>
    <name evidence="1" type="ORF">R3W88_024173</name>
</gene>
<dbReference type="AlphaFoldDB" id="A0AAV9LZI3"/>
<accession>A0AAV9LZI3</accession>
<dbReference type="EMBL" id="JAWPEI010000003">
    <property type="protein sequence ID" value="KAK4731185.1"/>
    <property type="molecule type" value="Genomic_DNA"/>
</dbReference>
<name>A0AAV9LZI3_9SOLN</name>
<sequence>MMNRKMKSLEDAMKGLRGFDSIHSVKYEELCTFPKVKLSHSYKIPKFEKFSGSRNPFFHLKIYYEKLIGVGNNKGIQIKLFNQSLTGKALEWYFKQDVIKWHTWVDLANAFVDHYKFHVEIALDRISIAKLKRKSTEYFREYVIRWREEDVRVHPPMEESEMIFI</sequence>
<organism evidence="1 2">
    <name type="scientific">Solanum pinnatisectum</name>
    <name type="common">tansyleaf nightshade</name>
    <dbReference type="NCBI Taxonomy" id="50273"/>
    <lineage>
        <taxon>Eukaryota</taxon>
        <taxon>Viridiplantae</taxon>
        <taxon>Streptophyta</taxon>
        <taxon>Embryophyta</taxon>
        <taxon>Tracheophyta</taxon>
        <taxon>Spermatophyta</taxon>
        <taxon>Magnoliopsida</taxon>
        <taxon>eudicotyledons</taxon>
        <taxon>Gunneridae</taxon>
        <taxon>Pentapetalae</taxon>
        <taxon>asterids</taxon>
        <taxon>lamiids</taxon>
        <taxon>Solanales</taxon>
        <taxon>Solanaceae</taxon>
        <taxon>Solanoideae</taxon>
        <taxon>Solaneae</taxon>
        <taxon>Solanum</taxon>
    </lineage>
</organism>
<evidence type="ECO:0008006" key="3">
    <source>
        <dbReference type="Google" id="ProtNLM"/>
    </source>
</evidence>
<dbReference type="PANTHER" id="PTHR33223:SF8">
    <property type="entry name" value="OS04G0172440 PROTEIN"/>
    <property type="match status" value="1"/>
</dbReference>
<reference evidence="1 2" key="1">
    <citation type="submission" date="2023-10" db="EMBL/GenBank/DDBJ databases">
        <title>Genome-Wide Identification Analysis in wild type Solanum Pinnatisectum Reveals Some Genes Defensing Phytophthora Infestans.</title>
        <authorList>
            <person name="Sun C."/>
        </authorList>
    </citation>
    <scope>NUCLEOTIDE SEQUENCE [LARGE SCALE GENOMIC DNA]</scope>
    <source>
        <strain evidence="1">LQN</strain>
        <tissue evidence="1">Leaf</tissue>
    </source>
</reference>
<evidence type="ECO:0000313" key="1">
    <source>
        <dbReference type="EMBL" id="KAK4731185.1"/>
    </source>
</evidence>
<evidence type="ECO:0000313" key="2">
    <source>
        <dbReference type="Proteomes" id="UP001311915"/>
    </source>
</evidence>
<dbReference type="Proteomes" id="UP001311915">
    <property type="component" value="Unassembled WGS sequence"/>
</dbReference>
<dbReference type="PANTHER" id="PTHR33223">
    <property type="entry name" value="CCHC-TYPE DOMAIN-CONTAINING PROTEIN"/>
    <property type="match status" value="1"/>
</dbReference>
<protein>
    <recommendedName>
        <fullName evidence="3">Retrotransposon gag domain-containing protein</fullName>
    </recommendedName>
</protein>
<keyword evidence="2" id="KW-1185">Reference proteome</keyword>